<evidence type="ECO:0000256" key="3">
    <source>
        <dbReference type="ARBA" id="ARBA00022691"/>
    </source>
</evidence>
<dbReference type="InterPro" id="IPR013216">
    <property type="entry name" value="Methyltransf_11"/>
</dbReference>
<evidence type="ECO:0000313" key="8">
    <source>
        <dbReference type="EMBL" id="EME41094.1"/>
    </source>
</evidence>
<dbReference type="GO" id="GO:0005783">
    <property type="term" value="C:endoplasmic reticulum"/>
    <property type="evidence" value="ECO:0007669"/>
    <property type="project" value="TreeGrafter"/>
</dbReference>
<dbReference type="Gene3D" id="3.40.50.150">
    <property type="entry name" value="Vaccinia Virus protein VP39"/>
    <property type="match status" value="1"/>
</dbReference>
<keyword evidence="6" id="KW-0752">Steroid biosynthesis</keyword>
<reference evidence="8 9" key="2">
    <citation type="journal article" date="2012" name="PLoS Pathog.">
        <title>Diverse lifestyles and strategies of plant pathogenesis encoded in the genomes of eighteen Dothideomycetes fungi.</title>
        <authorList>
            <person name="Ohm R.A."/>
            <person name="Feau N."/>
            <person name="Henrissat B."/>
            <person name="Schoch C.L."/>
            <person name="Horwitz B.A."/>
            <person name="Barry K.W."/>
            <person name="Condon B.J."/>
            <person name="Copeland A.C."/>
            <person name="Dhillon B."/>
            <person name="Glaser F."/>
            <person name="Hesse C.N."/>
            <person name="Kosti I."/>
            <person name="LaButti K."/>
            <person name="Lindquist E.A."/>
            <person name="Lucas S."/>
            <person name="Salamov A.A."/>
            <person name="Bradshaw R.E."/>
            <person name="Ciuffetti L."/>
            <person name="Hamelin R.C."/>
            <person name="Kema G.H.J."/>
            <person name="Lawrence C."/>
            <person name="Scott J.A."/>
            <person name="Spatafora J.W."/>
            <person name="Turgeon B.G."/>
            <person name="de Wit P.J.G.M."/>
            <person name="Zhong S."/>
            <person name="Goodwin S.B."/>
            <person name="Grigoriev I.V."/>
        </authorList>
    </citation>
    <scope>NUCLEOTIDE SEQUENCE [LARGE SCALE GENOMIC DNA]</scope>
    <source>
        <strain evidence="9">NZE10 / CBS 128990</strain>
    </source>
</reference>
<keyword evidence="1 5" id="KW-0489">Methyltransferase</keyword>
<evidence type="ECO:0000259" key="7">
    <source>
        <dbReference type="PROSITE" id="PS51685"/>
    </source>
</evidence>
<keyword evidence="6" id="KW-0753">Steroid metabolism</keyword>
<evidence type="ECO:0000256" key="4">
    <source>
        <dbReference type="ARBA" id="ARBA00038188"/>
    </source>
</evidence>
<dbReference type="GO" id="GO:0016126">
    <property type="term" value="P:sterol biosynthetic process"/>
    <property type="evidence" value="ECO:0007669"/>
    <property type="project" value="UniProtKB-KW"/>
</dbReference>
<feature type="domain" description="SAM-dependent methyltransferase Erg6/SMT-type" evidence="7">
    <location>
        <begin position="69"/>
        <end position="365"/>
    </location>
</feature>
<evidence type="ECO:0000313" key="9">
    <source>
        <dbReference type="Proteomes" id="UP000016933"/>
    </source>
</evidence>
<keyword evidence="3 5" id="KW-0949">S-adenosyl-L-methionine</keyword>
<dbReference type="PANTHER" id="PTHR44068:SF1">
    <property type="entry name" value="HYPOTHETICAL LOC100005854"/>
    <property type="match status" value="1"/>
</dbReference>
<keyword evidence="2 5" id="KW-0808">Transferase</keyword>
<evidence type="ECO:0000256" key="2">
    <source>
        <dbReference type="ARBA" id="ARBA00022679"/>
    </source>
</evidence>
<dbReference type="InterPro" id="IPR050447">
    <property type="entry name" value="Erg6_SMT_methyltransf"/>
</dbReference>
<accession>N1PG52</accession>
<dbReference type="EC" id="2.1.1.-" evidence="6"/>
<dbReference type="EMBL" id="KB446543">
    <property type="protein sequence ID" value="EME41094.1"/>
    <property type="molecule type" value="Genomic_DNA"/>
</dbReference>
<comment type="pathway">
    <text evidence="6">Steroid metabolism.</text>
</comment>
<dbReference type="Pfam" id="PF08498">
    <property type="entry name" value="Sterol_MT_C"/>
    <property type="match status" value="1"/>
</dbReference>
<evidence type="ECO:0000256" key="5">
    <source>
        <dbReference type="PROSITE-ProRule" id="PRU01022"/>
    </source>
</evidence>
<dbReference type="PANTHER" id="PTHR44068">
    <property type="entry name" value="ZGC:194242"/>
    <property type="match status" value="1"/>
</dbReference>
<proteinExistence type="inferred from homology"/>
<dbReference type="SUPFAM" id="SSF53335">
    <property type="entry name" value="S-adenosyl-L-methionine-dependent methyltransferases"/>
    <property type="match status" value="1"/>
</dbReference>
<keyword evidence="6" id="KW-0443">Lipid metabolism</keyword>
<keyword evidence="9" id="KW-1185">Reference proteome</keyword>
<dbReference type="AlphaFoldDB" id="N1PG52"/>
<keyword evidence="6" id="KW-0756">Sterol biosynthesis</keyword>
<dbReference type="eggNOG" id="KOG1269">
    <property type="taxonomic scope" value="Eukaryota"/>
</dbReference>
<dbReference type="InterPro" id="IPR013705">
    <property type="entry name" value="Sterol_MeTrfase_C"/>
</dbReference>
<dbReference type="OMA" id="HMVKGTF"/>
<dbReference type="Proteomes" id="UP000016933">
    <property type="component" value="Unassembled WGS sequence"/>
</dbReference>
<sequence>MDIAPDNSIYAVRDRPAVGKEEGREAGKTKAYNSAARYQDIWGETDYVDQTEDERVERNKHGDKLAEAYYDFITDHYQGGWGDRFHFCGYYPGESWDVAMARYEHHLALSMELKPGMKVLDVGCGVGAPAREIAKFVGCHITGVTINDLHVERSNKYNADDGLADQVHMVKGTFTDLPFPDASFDAVYATEAICHATDMLKACQELHRVLKPGGRVGLIDWVITDKYDNNNPKHRQIRSEIERGSSVPRLITVQGHINALEEAGFTMELEQDRAIDKSNPIGWWTTLAGQTYPGMTLRDRFTCFMLTKPMYTVLWTIWKALDIFKLCHPARMQALETVAMCVYGCRDGGVWGIFSPMHLFVARKVEEEGEVGEGRKKKRV</sequence>
<dbReference type="CDD" id="cd02440">
    <property type="entry name" value="AdoMet_MTases"/>
    <property type="match status" value="1"/>
</dbReference>
<dbReference type="STRING" id="675120.N1PG52"/>
<dbReference type="Pfam" id="PF08241">
    <property type="entry name" value="Methyltransf_11"/>
    <property type="match status" value="1"/>
</dbReference>
<gene>
    <name evidence="8" type="ORF">DOTSEDRAFT_137184</name>
</gene>
<protein>
    <recommendedName>
        <fullName evidence="6">Sterol 24-C-methyltransferase</fullName>
        <ecNumber evidence="6">2.1.1.-</ecNumber>
    </recommendedName>
    <alternativeName>
        <fullName evidence="6">Delta(24)-sterol C-methyltransferase</fullName>
    </alternativeName>
</protein>
<keyword evidence="6" id="KW-1207">Sterol metabolism</keyword>
<dbReference type="HOGENOM" id="CLU_039068_5_3_1"/>
<evidence type="ECO:0000256" key="6">
    <source>
        <dbReference type="RuleBase" id="RU362025"/>
    </source>
</evidence>
<dbReference type="InterPro" id="IPR029063">
    <property type="entry name" value="SAM-dependent_MTases_sf"/>
</dbReference>
<comment type="function">
    <text evidence="6">Catalyzes the transfer of methyl groups from S-adenosyl-methionine to the C-24 of sterols.</text>
</comment>
<evidence type="ECO:0000256" key="1">
    <source>
        <dbReference type="ARBA" id="ARBA00022603"/>
    </source>
</evidence>
<dbReference type="GO" id="GO:0003838">
    <property type="term" value="F:sterol 24-C-methyltransferase activity"/>
    <property type="evidence" value="ECO:0007669"/>
    <property type="project" value="TreeGrafter"/>
</dbReference>
<dbReference type="OrthoDB" id="540004at2759"/>
<dbReference type="PROSITE" id="PS51685">
    <property type="entry name" value="SAM_MT_ERG6_SMT"/>
    <property type="match status" value="1"/>
</dbReference>
<keyword evidence="6" id="KW-0444">Lipid biosynthesis</keyword>
<name>N1PG52_DOTSN</name>
<dbReference type="GO" id="GO:0032259">
    <property type="term" value="P:methylation"/>
    <property type="evidence" value="ECO:0007669"/>
    <property type="project" value="UniProtKB-KW"/>
</dbReference>
<dbReference type="InterPro" id="IPR030384">
    <property type="entry name" value="MeTrfase_SMT"/>
</dbReference>
<organism evidence="8 9">
    <name type="scientific">Dothistroma septosporum (strain NZE10 / CBS 128990)</name>
    <name type="common">Red band needle blight fungus</name>
    <name type="synonym">Mycosphaerella pini</name>
    <dbReference type="NCBI Taxonomy" id="675120"/>
    <lineage>
        <taxon>Eukaryota</taxon>
        <taxon>Fungi</taxon>
        <taxon>Dikarya</taxon>
        <taxon>Ascomycota</taxon>
        <taxon>Pezizomycotina</taxon>
        <taxon>Dothideomycetes</taxon>
        <taxon>Dothideomycetidae</taxon>
        <taxon>Mycosphaerellales</taxon>
        <taxon>Mycosphaerellaceae</taxon>
        <taxon>Dothistroma</taxon>
    </lineage>
</organism>
<comment type="similarity">
    <text evidence="4 5 6">Belongs to the class I-like SAM-binding methyltransferase superfamily. Erg6/SMT family.</text>
</comment>
<reference evidence="9" key="1">
    <citation type="journal article" date="2012" name="PLoS Genet.">
        <title>The genomes of the fungal plant pathogens Cladosporium fulvum and Dothistroma septosporum reveal adaptation to different hosts and lifestyles but also signatures of common ancestry.</title>
        <authorList>
            <person name="de Wit P.J.G.M."/>
            <person name="van der Burgt A."/>
            <person name="Oekmen B."/>
            <person name="Stergiopoulos I."/>
            <person name="Abd-Elsalam K.A."/>
            <person name="Aerts A.L."/>
            <person name="Bahkali A.H."/>
            <person name="Beenen H.G."/>
            <person name="Chettri P."/>
            <person name="Cox M.P."/>
            <person name="Datema E."/>
            <person name="de Vries R.P."/>
            <person name="Dhillon B."/>
            <person name="Ganley A.R."/>
            <person name="Griffiths S.A."/>
            <person name="Guo Y."/>
            <person name="Hamelin R.C."/>
            <person name="Henrissat B."/>
            <person name="Kabir M.S."/>
            <person name="Jashni M.K."/>
            <person name="Kema G."/>
            <person name="Klaubauf S."/>
            <person name="Lapidus A."/>
            <person name="Levasseur A."/>
            <person name="Lindquist E."/>
            <person name="Mehrabi R."/>
            <person name="Ohm R.A."/>
            <person name="Owen T.J."/>
            <person name="Salamov A."/>
            <person name="Schwelm A."/>
            <person name="Schijlen E."/>
            <person name="Sun H."/>
            <person name="van den Burg H.A."/>
            <person name="van Ham R.C.H.J."/>
            <person name="Zhang S."/>
            <person name="Goodwin S.B."/>
            <person name="Grigoriev I.V."/>
            <person name="Collemare J."/>
            <person name="Bradshaw R.E."/>
        </authorList>
    </citation>
    <scope>NUCLEOTIDE SEQUENCE [LARGE SCALE GENOMIC DNA]</scope>
    <source>
        <strain evidence="9">NZE10 / CBS 128990</strain>
    </source>
</reference>